<dbReference type="InterPro" id="IPR036188">
    <property type="entry name" value="FAD/NAD-bd_sf"/>
</dbReference>
<evidence type="ECO:0000259" key="3">
    <source>
        <dbReference type="Pfam" id="PF21688"/>
    </source>
</evidence>
<feature type="region of interest" description="Disordered" evidence="1">
    <location>
        <begin position="283"/>
        <end position="314"/>
    </location>
</feature>
<dbReference type="GO" id="GO:0071949">
    <property type="term" value="F:FAD binding"/>
    <property type="evidence" value="ECO:0007669"/>
    <property type="project" value="InterPro"/>
</dbReference>
<evidence type="ECO:0000313" key="5">
    <source>
        <dbReference type="Proteomes" id="UP000244005"/>
    </source>
</evidence>
<feature type="compositionally biased region" description="Basic and acidic residues" evidence="1">
    <location>
        <begin position="125"/>
        <end position="143"/>
    </location>
</feature>
<dbReference type="InterPro" id="IPR028348">
    <property type="entry name" value="FAD-binding_protein"/>
</dbReference>
<dbReference type="InterPro" id="IPR049516">
    <property type="entry name" value="FAD-depend_C"/>
</dbReference>
<protein>
    <submittedName>
        <fullName evidence="4">Uncharacterized protein</fullName>
    </submittedName>
</protein>
<gene>
    <name evidence="4" type="ORF">MARPO_0021s0085</name>
</gene>
<dbReference type="SUPFAM" id="SSF51905">
    <property type="entry name" value="FAD/NAD(P)-binding domain"/>
    <property type="match status" value="1"/>
</dbReference>
<dbReference type="PRINTS" id="PR00419">
    <property type="entry name" value="ADXRDTASE"/>
</dbReference>
<feature type="compositionally biased region" description="Polar residues" evidence="1">
    <location>
        <begin position="88"/>
        <end position="103"/>
    </location>
</feature>
<feature type="domain" description="FAD-binding" evidence="2">
    <location>
        <begin position="317"/>
        <end position="350"/>
    </location>
</feature>
<evidence type="ECO:0000256" key="1">
    <source>
        <dbReference type="SAM" id="MobiDB-lite"/>
    </source>
</evidence>
<feature type="region of interest" description="Disordered" evidence="1">
    <location>
        <begin position="88"/>
        <end position="109"/>
    </location>
</feature>
<dbReference type="AlphaFoldDB" id="A0A2R6XDP4"/>
<dbReference type="Pfam" id="PF01494">
    <property type="entry name" value="FAD_binding_3"/>
    <property type="match status" value="1"/>
</dbReference>
<dbReference type="OrthoDB" id="2690153at2759"/>
<dbReference type="PANTHER" id="PTHR42842:SF3">
    <property type="entry name" value="FAD_NAD(P)-BINDING OXIDOREDUCTASE FAMILY PROTEIN"/>
    <property type="match status" value="1"/>
</dbReference>
<proteinExistence type="predicted"/>
<evidence type="ECO:0000313" key="4">
    <source>
        <dbReference type="EMBL" id="PTQ44227.1"/>
    </source>
</evidence>
<keyword evidence="5" id="KW-1185">Reference proteome</keyword>
<reference evidence="5" key="1">
    <citation type="journal article" date="2017" name="Cell">
        <title>Insights into land plant evolution garnered from the Marchantia polymorpha genome.</title>
        <authorList>
            <person name="Bowman J.L."/>
            <person name="Kohchi T."/>
            <person name="Yamato K.T."/>
            <person name="Jenkins J."/>
            <person name="Shu S."/>
            <person name="Ishizaki K."/>
            <person name="Yamaoka S."/>
            <person name="Nishihama R."/>
            <person name="Nakamura Y."/>
            <person name="Berger F."/>
            <person name="Adam C."/>
            <person name="Aki S.S."/>
            <person name="Althoff F."/>
            <person name="Araki T."/>
            <person name="Arteaga-Vazquez M.A."/>
            <person name="Balasubrmanian S."/>
            <person name="Barry K."/>
            <person name="Bauer D."/>
            <person name="Boehm C.R."/>
            <person name="Briginshaw L."/>
            <person name="Caballero-Perez J."/>
            <person name="Catarino B."/>
            <person name="Chen F."/>
            <person name="Chiyoda S."/>
            <person name="Chovatia M."/>
            <person name="Davies K.M."/>
            <person name="Delmans M."/>
            <person name="Demura T."/>
            <person name="Dierschke T."/>
            <person name="Dolan L."/>
            <person name="Dorantes-Acosta A.E."/>
            <person name="Eklund D.M."/>
            <person name="Florent S.N."/>
            <person name="Flores-Sandoval E."/>
            <person name="Fujiyama A."/>
            <person name="Fukuzawa H."/>
            <person name="Galik B."/>
            <person name="Grimanelli D."/>
            <person name="Grimwood J."/>
            <person name="Grossniklaus U."/>
            <person name="Hamada T."/>
            <person name="Haseloff J."/>
            <person name="Hetherington A.J."/>
            <person name="Higo A."/>
            <person name="Hirakawa Y."/>
            <person name="Hundley H.N."/>
            <person name="Ikeda Y."/>
            <person name="Inoue K."/>
            <person name="Inoue S.I."/>
            <person name="Ishida S."/>
            <person name="Jia Q."/>
            <person name="Kakita M."/>
            <person name="Kanazawa T."/>
            <person name="Kawai Y."/>
            <person name="Kawashima T."/>
            <person name="Kennedy M."/>
            <person name="Kinose K."/>
            <person name="Kinoshita T."/>
            <person name="Kohara Y."/>
            <person name="Koide E."/>
            <person name="Komatsu K."/>
            <person name="Kopischke S."/>
            <person name="Kubo M."/>
            <person name="Kyozuka J."/>
            <person name="Lagercrantz U."/>
            <person name="Lin S.S."/>
            <person name="Lindquist E."/>
            <person name="Lipzen A.M."/>
            <person name="Lu C.W."/>
            <person name="De Luna E."/>
            <person name="Martienssen R.A."/>
            <person name="Minamino N."/>
            <person name="Mizutani M."/>
            <person name="Mizutani M."/>
            <person name="Mochizuki N."/>
            <person name="Monte I."/>
            <person name="Mosher R."/>
            <person name="Nagasaki H."/>
            <person name="Nakagami H."/>
            <person name="Naramoto S."/>
            <person name="Nishitani K."/>
            <person name="Ohtani M."/>
            <person name="Okamoto T."/>
            <person name="Okumura M."/>
            <person name="Phillips J."/>
            <person name="Pollak B."/>
            <person name="Reinders A."/>
            <person name="Rovekamp M."/>
            <person name="Sano R."/>
            <person name="Sawa S."/>
            <person name="Schmid M.W."/>
            <person name="Shirakawa M."/>
            <person name="Solano R."/>
            <person name="Spunde A."/>
            <person name="Suetsugu N."/>
            <person name="Sugano S."/>
            <person name="Sugiyama A."/>
            <person name="Sun R."/>
            <person name="Suzuki Y."/>
            <person name="Takenaka M."/>
            <person name="Takezawa D."/>
            <person name="Tomogane H."/>
            <person name="Tsuzuki M."/>
            <person name="Ueda T."/>
            <person name="Umeda M."/>
            <person name="Ward J.M."/>
            <person name="Watanabe Y."/>
            <person name="Yazaki K."/>
            <person name="Yokoyama R."/>
            <person name="Yoshitake Y."/>
            <person name="Yotsui I."/>
            <person name="Zachgo S."/>
            <person name="Schmutz J."/>
        </authorList>
    </citation>
    <scope>NUCLEOTIDE SEQUENCE [LARGE SCALE GENOMIC DNA]</scope>
    <source>
        <strain evidence="5">Tak-1</strain>
    </source>
</reference>
<dbReference type="GO" id="GO:0015979">
    <property type="term" value="P:photosynthesis"/>
    <property type="evidence" value="ECO:0000318"/>
    <property type="project" value="GO_Central"/>
</dbReference>
<dbReference type="OMA" id="TESNFCF"/>
<dbReference type="EMBL" id="KZ772693">
    <property type="protein sequence ID" value="PTQ44227.1"/>
    <property type="molecule type" value="Genomic_DNA"/>
</dbReference>
<dbReference type="Gramene" id="Mp2g06300.1">
    <property type="protein sequence ID" value="Mp2g06300.1.cds"/>
    <property type="gene ID" value="Mp2g06300"/>
</dbReference>
<accession>A0A2R6XDP4</accession>
<dbReference type="Pfam" id="PF21688">
    <property type="entry name" value="FAD-depend_C"/>
    <property type="match status" value="1"/>
</dbReference>
<feature type="domain" description="FAD-dependent protein C-terminal" evidence="3">
    <location>
        <begin position="511"/>
        <end position="727"/>
    </location>
</feature>
<dbReference type="InterPro" id="IPR002938">
    <property type="entry name" value="FAD-bd"/>
</dbReference>
<dbReference type="Gene3D" id="3.50.50.60">
    <property type="entry name" value="FAD/NAD(P)-binding domain"/>
    <property type="match status" value="2"/>
</dbReference>
<sequence length="792" mass="85611">MLSRFPAEGGSALPGMTMQQQQQRAFCSATRASAVVREFAQQQQRSPCTWILISKRAAGCSKLRIKISENSLEGLRISRCPLPCSALRTGSGSGTESGKAAQTRQEERSVGAVFSKTRIVEREKVKYSASEARRAQSKRGDSGRKKRRGEKKDSGTNSVNERSGDGHWRLFNIDVPFELDPGKDDFSLNGPLMDAIALLLSCRANRLHKSAFTLVRKSLDARKEPKFVYTVDIDVRKFMETETDASSILSILKVVPGKSEYSLSSRAPLDIVARLHDTEAVSSSSNVDERKSLSEIPSIPDNTSSPSAPVRKGGNRAKVVVVGSGPAGLFAALTLVETGVEVTLVERGQPVETRGRDIGALMVRKILDPNSNLCYGEGGAGTWSDGKLTTRIGKNSSSVQTVLATLVRFGAPPHVMVDGKPHIGTDKLVRILQNLRHHLEALGVKIMFGTKMEDLEIQGGRVTGVRVSKVDNTLHTFDLLEADAVVLGVGHSARDVYEKLLGHNVVLTPKPFAVGFRIEHPQELINELQYHRFATEVQKGKGRLPVADYKLAADGISNDGEVIDDNDGHRRGCFSFCMCPGGQVVPTSTTPSELCINGMSFSKRSSKWANAALVVSVDSSDFSTYGCKDGPLAGVAFQRAIEQEAARRGGGDFVAPVQTVTDFLDDRLSENELPSSSYRLGVKSACLHDILPSNLITSLKSALLVFEKQLPGFIDKRALLHGVETRTSAPVRIERDLETFESISLPGLYPIGEGAGHAGGIVSAAVDGMRVGLALSKTYSQNSTLQELVLEA</sequence>
<feature type="region of interest" description="Disordered" evidence="1">
    <location>
        <begin position="125"/>
        <end position="163"/>
    </location>
</feature>
<dbReference type="Proteomes" id="UP000244005">
    <property type="component" value="Unassembled WGS sequence"/>
</dbReference>
<dbReference type="Gene3D" id="3.30.70.2700">
    <property type="match status" value="1"/>
</dbReference>
<evidence type="ECO:0000259" key="2">
    <source>
        <dbReference type="Pfam" id="PF01494"/>
    </source>
</evidence>
<organism evidence="4 5">
    <name type="scientific">Marchantia polymorpha</name>
    <name type="common">Common liverwort</name>
    <name type="synonym">Marchantia aquatica</name>
    <dbReference type="NCBI Taxonomy" id="3197"/>
    <lineage>
        <taxon>Eukaryota</taxon>
        <taxon>Viridiplantae</taxon>
        <taxon>Streptophyta</taxon>
        <taxon>Embryophyta</taxon>
        <taxon>Marchantiophyta</taxon>
        <taxon>Marchantiopsida</taxon>
        <taxon>Marchantiidae</taxon>
        <taxon>Marchantiales</taxon>
        <taxon>Marchantiaceae</taxon>
        <taxon>Marchantia</taxon>
    </lineage>
</organism>
<name>A0A2R6XDP4_MARPO</name>
<dbReference type="PANTHER" id="PTHR42842">
    <property type="entry name" value="FAD/NAD(P)-BINDING OXIDOREDUCTASE"/>
    <property type="match status" value="1"/>
</dbReference>